<dbReference type="AlphaFoldDB" id="A0AAW0AGP7"/>
<comment type="caution">
    <text evidence="2">The sequence shown here is derived from an EMBL/GenBank/DDBJ whole genome shotgun (WGS) entry which is preliminary data.</text>
</comment>
<sequence>MVPGTYSSLHLQENWIRRNRDGADTPIPPPRRYLRQHFGPESQNNLLTNLESHPIWPQSNQIGGSSAARVDDTATCFITTTTTQISSVRSPFSSLPVSLAELPTNPPPPFNLFHRLSSTSLPYHYPPLRQLQLDSSSHRAQLYSRLLTSSLISQHLYIRFVAATNSQLSLRCATRYNTPTRFRLLSTATPTRSSRASTSAGHRSLVGQPHPFDGTLGLPTTAEPSCAAAVGPCSGGILRLSTSICREKQERLLLQLRFGRRQASPGFLNSNQRKIVFDVGTTVVERRAAARRSRGYGSTSLERGIGLLKTACLGLPIDILGTPRTPRSGAESRRYISMSRERDVYLGLSRRQANPALDDSSIEFRGDWSSISSLPLRPPPPQAAQRLEYIDRRPARGTNACCRQANPALQALTAASLPSLTSTLSPFTSAAQRRVVFQHPCRTAARVLTLYIDVPRAGRMFAALIFHYIFRRPASGTQDVDYTTNRRPPTDDYYTDRLFASGPSDRHRIHDVSPSGERRLFRTSITRHIVVRRANFVDIILGISDIEYTTYRRPASDALVSIEQRFQITQPQTLQLKASSIYRRSKLPSGKRLHASPKIDFSPTLDNQTPNKLFLKMARARAERYK</sequence>
<evidence type="ECO:0000313" key="2">
    <source>
        <dbReference type="EMBL" id="KAK7008022.1"/>
    </source>
</evidence>
<reference evidence="2 4" key="1">
    <citation type="journal article" date="2024" name="J Genomics">
        <title>Draft genome sequencing and assembly of Favolaschia claudopus CIRM-BRFM 2984 isolated from oak limbs.</title>
        <authorList>
            <person name="Navarro D."/>
            <person name="Drula E."/>
            <person name="Chaduli D."/>
            <person name="Cazenave R."/>
            <person name="Ahrendt S."/>
            <person name="Wang J."/>
            <person name="Lipzen A."/>
            <person name="Daum C."/>
            <person name="Barry K."/>
            <person name="Grigoriev I.V."/>
            <person name="Favel A."/>
            <person name="Rosso M.N."/>
            <person name="Martin F."/>
        </authorList>
    </citation>
    <scope>NUCLEOTIDE SEQUENCE [LARGE SCALE GENOMIC DNA]</scope>
    <source>
        <strain evidence="2 4">CIRM-BRFM 2984</strain>
    </source>
</reference>
<dbReference type="EMBL" id="JAWWNJ010000069">
    <property type="protein sequence ID" value="KAK7008022.1"/>
    <property type="molecule type" value="Genomic_DNA"/>
</dbReference>
<evidence type="ECO:0000256" key="1">
    <source>
        <dbReference type="SAM" id="MobiDB-lite"/>
    </source>
</evidence>
<dbReference type="EMBL" id="JAWWNJ010000069">
    <property type="protein sequence ID" value="KAK7008026.1"/>
    <property type="molecule type" value="Genomic_DNA"/>
</dbReference>
<name>A0AAW0AGP7_9AGAR</name>
<gene>
    <name evidence="2" type="ORF">R3P38DRAFT_2792122</name>
    <name evidence="3" type="ORF">R3P38DRAFT_2792125</name>
</gene>
<accession>A0AAW0AGP7</accession>
<feature type="region of interest" description="Disordered" evidence="1">
    <location>
        <begin position="187"/>
        <end position="206"/>
    </location>
</feature>
<feature type="compositionally biased region" description="Low complexity" evidence="1">
    <location>
        <begin position="187"/>
        <end position="204"/>
    </location>
</feature>
<protein>
    <submittedName>
        <fullName evidence="2">Uncharacterized protein</fullName>
    </submittedName>
</protein>
<evidence type="ECO:0000313" key="3">
    <source>
        <dbReference type="EMBL" id="KAK7008026.1"/>
    </source>
</evidence>
<keyword evidence="4" id="KW-1185">Reference proteome</keyword>
<dbReference type="Proteomes" id="UP001362999">
    <property type="component" value="Unassembled WGS sequence"/>
</dbReference>
<proteinExistence type="predicted"/>
<evidence type="ECO:0000313" key="4">
    <source>
        <dbReference type="Proteomes" id="UP001362999"/>
    </source>
</evidence>
<organism evidence="2 4">
    <name type="scientific">Favolaschia claudopus</name>
    <dbReference type="NCBI Taxonomy" id="2862362"/>
    <lineage>
        <taxon>Eukaryota</taxon>
        <taxon>Fungi</taxon>
        <taxon>Dikarya</taxon>
        <taxon>Basidiomycota</taxon>
        <taxon>Agaricomycotina</taxon>
        <taxon>Agaricomycetes</taxon>
        <taxon>Agaricomycetidae</taxon>
        <taxon>Agaricales</taxon>
        <taxon>Marasmiineae</taxon>
        <taxon>Mycenaceae</taxon>
        <taxon>Favolaschia</taxon>
    </lineage>
</organism>